<name>A0A849VPJ4_9HYPH</name>
<dbReference type="AlphaFoldDB" id="A0A849VPJ4"/>
<protein>
    <submittedName>
        <fullName evidence="1">PE-PGRS family protein</fullName>
    </submittedName>
</protein>
<organism evidence="1 2">
    <name type="scientific">Phyllobacterium pellucidum</name>
    <dbReference type="NCBI Taxonomy" id="2740464"/>
    <lineage>
        <taxon>Bacteria</taxon>
        <taxon>Pseudomonadati</taxon>
        <taxon>Pseudomonadota</taxon>
        <taxon>Alphaproteobacteria</taxon>
        <taxon>Hyphomicrobiales</taxon>
        <taxon>Phyllobacteriaceae</taxon>
        <taxon>Phyllobacterium</taxon>
    </lineage>
</organism>
<evidence type="ECO:0000313" key="1">
    <source>
        <dbReference type="EMBL" id="NTS29873.1"/>
    </source>
</evidence>
<accession>A0A849VPJ4</accession>
<dbReference type="RefSeq" id="WP_027232456.1">
    <property type="nucleotide sequence ID" value="NZ_JABUMX010000001.1"/>
</dbReference>
<proteinExistence type="predicted"/>
<dbReference type="EMBL" id="JABUMX010000001">
    <property type="protein sequence ID" value="NTS29873.1"/>
    <property type="molecule type" value="Genomic_DNA"/>
</dbReference>
<sequence>MPIPQLSDTIQLNHSDAGDANAGNGGDGYNEGTINFSPTAYFEASQTVEGAHTKLYNGDDVWQKADWEAGGGGQGGNASAHDGFLAAITNLGAGGAGGDATSNGSQSNTSGGNVAAVSAATTGNQLNELAADQHGTILAGVGGNGGNGNNALGGDISAAVVHTDPETTTTTVNNALDHFVNVLGSIDLHDLGS</sequence>
<reference evidence="1 2" key="1">
    <citation type="submission" date="2020-05" db="EMBL/GenBank/DDBJ databases">
        <authorList>
            <person name="Kim M.K."/>
        </authorList>
    </citation>
    <scope>NUCLEOTIDE SEQUENCE [LARGE SCALE GENOMIC DNA]</scope>
    <source>
        <strain evidence="1 2">BT25</strain>
    </source>
</reference>
<gene>
    <name evidence="1" type="ORF">HQ945_01270</name>
</gene>
<comment type="caution">
    <text evidence="1">The sequence shown here is derived from an EMBL/GenBank/DDBJ whole genome shotgun (WGS) entry which is preliminary data.</text>
</comment>
<evidence type="ECO:0000313" key="2">
    <source>
        <dbReference type="Proteomes" id="UP000550508"/>
    </source>
</evidence>
<dbReference type="Proteomes" id="UP000550508">
    <property type="component" value="Unassembled WGS sequence"/>
</dbReference>
<keyword evidence="2" id="KW-1185">Reference proteome</keyword>